<evidence type="ECO:0000256" key="1">
    <source>
        <dbReference type="ARBA" id="ARBA00004196"/>
    </source>
</evidence>
<protein>
    <submittedName>
        <fullName evidence="7">Macrolide-specific efflux system membrane fusion protein</fullName>
    </submittedName>
</protein>
<dbReference type="InterPro" id="IPR058625">
    <property type="entry name" value="MdtA-like_BSH"/>
</dbReference>
<dbReference type="EMBL" id="JACJIB010000008">
    <property type="protein sequence ID" value="MBA8915238.1"/>
    <property type="molecule type" value="Genomic_DNA"/>
</dbReference>
<comment type="caution">
    <text evidence="7">The sequence shown here is derived from an EMBL/GenBank/DDBJ whole genome shotgun (WGS) entry which is preliminary data.</text>
</comment>
<dbReference type="GO" id="GO:1990195">
    <property type="term" value="C:macrolide transmembrane transporter complex"/>
    <property type="evidence" value="ECO:0007669"/>
    <property type="project" value="InterPro"/>
</dbReference>
<dbReference type="Proteomes" id="UP000543554">
    <property type="component" value="Unassembled WGS sequence"/>
</dbReference>
<keyword evidence="8" id="KW-1185">Reference proteome</keyword>
<dbReference type="Pfam" id="PF25917">
    <property type="entry name" value="BSH_RND"/>
    <property type="match status" value="1"/>
</dbReference>
<evidence type="ECO:0000256" key="3">
    <source>
        <dbReference type="ARBA" id="ARBA00022448"/>
    </source>
</evidence>
<dbReference type="InterPro" id="IPR006143">
    <property type="entry name" value="RND_pump_MFP"/>
</dbReference>
<dbReference type="AlphaFoldDB" id="A0AA40S684"/>
<reference evidence="7 8" key="1">
    <citation type="submission" date="2020-08" db="EMBL/GenBank/DDBJ databases">
        <title>Genomic Encyclopedia of Type Strains, Phase IV (KMG-IV): sequencing the most valuable type-strain genomes for metagenomic binning, comparative biology and taxonomic classification.</title>
        <authorList>
            <person name="Goeker M."/>
        </authorList>
    </citation>
    <scope>NUCLEOTIDE SEQUENCE [LARGE SCALE GENOMIC DNA]</scope>
    <source>
        <strain evidence="7 8">DSM 11490</strain>
    </source>
</reference>
<evidence type="ECO:0000256" key="4">
    <source>
        <dbReference type="ARBA" id="ARBA00023054"/>
    </source>
</evidence>
<evidence type="ECO:0000256" key="2">
    <source>
        <dbReference type="ARBA" id="ARBA00009477"/>
    </source>
</evidence>
<accession>A0AA40S684</accession>
<keyword evidence="3" id="KW-0813">Transport</keyword>
<evidence type="ECO:0000313" key="7">
    <source>
        <dbReference type="EMBL" id="MBA8915238.1"/>
    </source>
</evidence>
<keyword evidence="4" id="KW-0175">Coiled coil</keyword>
<dbReference type="GO" id="GO:1990281">
    <property type="term" value="C:efflux pump complex"/>
    <property type="evidence" value="ECO:0007669"/>
    <property type="project" value="TreeGrafter"/>
</dbReference>
<dbReference type="GO" id="GO:0030313">
    <property type="term" value="C:cell envelope"/>
    <property type="evidence" value="ECO:0007669"/>
    <property type="project" value="UniProtKB-SubCell"/>
</dbReference>
<name>A0AA40S684_9HYPH</name>
<dbReference type="GO" id="GO:0019898">
    <property type="term" value="C:extrinsic component of membrane"/>
    <property type="evidence" value="ECO:0007669"/>
    <property type="project" value="InterPro"/>
</dbReference>
<dbReference type="GO" id="GO:1990961">
    <property type="term" value="P:xenobiotic detoxification by transmembrane export across the plasma membrane"/>
    <property type="evidence" value="ECO:0007669"/>
    <property type="project" value="InterPro"/>
</dbReference>
<dbReference type="Gene3D" id="2.40.420.20">
    <property type="match status" value="1"/>
</dbReference>
<dbReference type="InterPro" id="IPR030190">
    <property type="entry name" value="MacA_alpha-hairpin_sf"/>
</dbReference>
<dbReference type="Gene3D" id="2.40.50.100">
    <property type="match status" value="1"/>
</dbReference>
<gene>
    <name evidence="7" type="ORF">HNR51_004338</name>
</gene>
<dbReference type="PANTHER" id="PTHR30469">
    <property type="entry name" value="MULTIDRUG RESISTANCE PROTEIN MDTA"/>
    <property type="match status" value="1"/>
</dbReference>
<comment type="subcellular location">
    <subcellularLocation>
        <location evidence="1">Cell envelope</location>
    </subcellularLocation>
</comment>
<feature type="domain" description="Multidrug resistance protein MdtA-like barrel-sandwich hybrid" evidence="5">
    <location>
        <begin position="16"/>
        <end position="170"/>
    </location>
</feature>
<evidence type="ECO:0000259" key="5">
    <source>
        <dbReference type="Pfam" id="PF25917"/>
    </source>
</evidence>
<organism evidence="7 8">
    <name type="scientific">Methylorubrum thiocyanatum</name>
    <dbReference type="NCBI Taxonomy" id="47958"/>
    <lineage>
        <taxon>Bacteria</taxon>
        <taxon>Pseudomonadati</taxon>
        <taxon>Pseudomonadota</taxon>
        <taxon>Alphaproteobacteria</taxon>
        <taxon>Hyphomicrobiales</taxon>
        <taxon>Methylobacteriaceae</taxon>
        <taxon>Methylorubrum</taxon>
    </lineage>
</organism>
<dbReference type="PANTHER" id="PTHR30469:SF33">
    <property type="entry name" value="SLR1207 PROTEIN"/>
    <property type="match status" value="1"/>
</dbReference>
<comment type="similarity">
    <text evidence="2">Belongs to the membrane fusion protein (MFP) (TC 8.A.1) family.</text>
</comment>
<dbReference type="Gene3D" id="2.40.30.170">
    <property type="match status" value="1"/>
</dbReference>
<dbReference type="SUPFAM" id="SSF111369">
    <property type="entry name" value="HlyD-like secretion proteins"/>
    <property type="match status" value="1"/>
</dbReference>
<evidence type="ECO:0000259" key="6">
    <source>
        <dbReference type="Pfam" id="PF25967"/>
    </source>
</evidence>
<dbReference type="GO" id="GO:0015562">
    <property type="term" value="F:efflux transmembrane transporter activity"/>
    <property type="evidence" value="ECO:0007669"/>
    <property type="project" value="TreeGrafter"/>
</dbReference>
<sequence length="352" mass="37141">MEVTVPASGVIEPVKLVSVGAQVSGRLLALNVGLGDQLKAGQLIGEIDSIPQANAVRKAKASLTSLKAQREGMRATLKQAELAYRRQADILSGRAGTRQDYEMAEAAYEGARASLANLDAMIEGASVDVGIAEANLVYTRIIAPIDGTVVAIITKQGQTVISAQSAPTIVKLADLNIMSVKAKVSEADVGRLKPGTPVVLTSFAQPERRYEARLRTIDPAPDQILTDTTGPGQTSSGGQGSEAAIYFNARFEIDNSDGLLRPLMSAQVIFVLDRVTQAVLIPRAALRQSSRDNGYVTVLDREGRPQEKAVRTGLSNSTDIQIVEGVEAGEAVVIAGPQNAETAMGPMRGGRL</sequence>
<evidence type="ECO:0000313" key="8">
    <source>
        <dbReference type="Proteomes" id="UP000543554"/>
    </source>
</evidence>
<proteinExistence type="inferred from homology"/>
<dbReference type="Pfam" id="PF25967">
    <property type="entry name" value="RND-MFP_C"/>
    <property type="match status" value="1"/>
</dbReference>
<dbReference type="InterPro" id="IPR058627">
    <property type="entry name" value="MdtA-like_C"/>
</dbReference>
<feature type="domain" description="Multidrug resistance protein MdtA-like C-terminal permuted SH3" evidence="6">
    <location>
        <begin position="277"/>
        <end position="338"/>
    </location>
</feature>
<dbReference type="Gene3D" id="6.10.140.1990">
    <property type="match status" value="1"/>
</dbReference>
<dbReference type="NCBIfam" id="TIGR01730">
    <property type="entry name" value="RND_mfp"/>
    <property type="match status" value="1"/>
</dbReference>